<sequence>MNASFTSTNSLREDLQSTTRSSFSKEVLNTTTSIKSPSDYTFQKVISLINDKYSFDLYDRHYAEFQKVLANRELGFYVDEKDDVTFLVNYCVDIILEGEKPLEAKENCIKLLDAFVSLCFIPLRERKASDSLIKADSYLSIVNSLGKIMRLTVAIAKPIQVTVAKCLSDLIEKSFDIEYLQKAVKNSDILRDALNAIVNLTNEKEKVDTEIFLETMTVIMCLSKYSEFSEILTREGGLNILVNVLNASEFNDMIVFKVVDTLWNVVEVFPKSTLYLGDISCVTSLFNIIQEINCKGFRTKDKELRNDILILFSFLAREPENQTILKDCGLLEYLAAVSIGLDLYPDAVTVQYSLSSTSNEDFEMKKLSWTILFYLTFSDSCLPLIVELGFTLLLLETINENGTIMNKWNENQKWELKIIALKVLFMLSVRVPEEFSKEQGSRICLEVLQTTKDETILGGCYNTIMNISTTVIGSVDLFNADVIPIMLDACVDTGVSLNSRTDAIRIVSNVCSHVIESREAFKFNGGVTKSLVLLESCVKDYNQVEKDEFIFNSVDCVWSCVVGTEESEKIFIDGDGIHYLLTLLTLVNDWIKLSILGCLADFMNCSMQAVDEVLTWKGRNKENVVTYLIKLWKENESAKSVKDRFFLENMEVDPKDYDLQRKIYHVLNIIGNRIDSSALSDDDSMELVKIQHYDKLLNDKAWEDICMELEQENIRPTTPDRELISEKFKEKEERENNIASGKKDIVNEMQNRLIKEEETFYRTIIDRHSNNASTMQKPFNTSFDDRYTCKSRATAKTSTAVKNISVQAFKIIGGYVNRRAAEEEI</sequence>
<dbReference type="InParanoid" id="D2V0N7"/>
<feature type="domain" description="Cilia- and flagella-associated protein 69 ARM repeats" evidence="1">
    <location>
        <begin position="42"/>
        <end position="450"/>
    </location>
</feature>
<accession>D2V0N7</accession>
<proteinExistence type="predicted"/>
<dbReference type="InterPro" id="IPR048733">
    <property type="entry name" value="CFA69_ARM_dom"/>
</dbReference>
<dbReference type="GeneID" id="8862825"/>
<keyword evidence="3" id="KW-1185">Reference proteome</keyword>
<dbReference type="KEGG" id="ngr:NAEGRDRAFT_62358"/>
<name>D2V0N7_NAEGR</name>
<dbReference type="Proteomes" id="UP000006671">
    <property type="component" value="Unassembled WGS sequence"/>
</dbReference>
<dbReference type="OrthoDB" id="191673at2759"/>
<reference evidence="2 3" key="1">
    <citation type="journal article" date="2010" name="Cell">
        <title>The genome of Naegleria gruberi illuminates early eukaryotic versatility.</title>
        <authorList>
            <person name="Fritz-Laylin L.K."/>
            <person name="Prochnik S.E."/>
            <person name="Ginger M.L."/>
            <person name="Dacks J.B."/>
            <person name="Carpenter M.L."/>
            <person name="Field M.C."/>
            <person name="Kuo A."/>
            <person name="Paredez A."/>
            <person name="Chapman J."/>
            <person name="Pham J."/>
            <person name="Shu S."/>
            <person name="Neupane R."/>
            <person name="Cipriano M."/>
            <person name="Mancuso J."/>
            <person name="Tu H."/>
            <person name="Salamov A."/>
            <person name="Lindquist E."/>
            <person name="Shapiro H."/>
            <person name="Lucas S."/>
            <person name="Grigoriev I.V."/>
            <person name="Cande W.Z."/>
            <person name="Fulton C."/>
            <person name="Rokhsar D.S."/>
            <person name="Dawson S.C."/>
        </authorList>
    </citation>
    <scope>NUCLEOTIDE SEQUENCE [LARGE SCALE GENOMIC DNA]</scope>
    <source>
        <strain evidence="2 3">NEG-M</strain>
    </source>
</reference>
<organism evidence="3">
    <name type="scientific">Naegleria gruberi</name>
    <name type="common">Amoeba</name>
    <dbReference type="NCBI Taxonomy" id="5762"/>
    <lineage>
        <taxon>Eukaryota</taxon>
        <taxon>Discoba</taxon>
        <taxon>Heterolobosea</taxon>
        <taxon>Tetramitia</taxon>
        <taxon>Eutetramitia</taxon>
        <taxon>Vahlkampfiidae</taxon>
        <taxon>Naegleria</taxon>
    </lineage>
</organism>
<dbReference type="InterPro" id="IPR048732">
    <property type="entry name" value="CFA69"/>
</dbReference>
<dbReference type="eggNOG" id="ENOG502QV2V">
    <property type="taxonomic scope" value="Eukaryota"/>
</dbReference>
<evidence type="ECO:0000313" key="2">
    <source>
        <dbReference type="EMBL" id="EFC49552.1"/>
    </source>
</evidence>
<dbReference type="Pfam" id="PF21049">
    <property type="entry name" value="CFA69_ARM_rpt"/>
    <property type="match status" value="2"/>
</dbReference>
<dbReference type="OMA" id="TINSDLC"/>
<dbReference type="PANTHER" id="PTHR14716">
    <property type="entry name" value="CILIA- AND FLAGELLA-ASSOCIATED PROTEIN 69"/>
    <property type="match status" value="1"/>
</dbReference>
<dbReference type="InterPro" id="IPR011989">
    <property type="entry name" value="ARM-like"/>
</dbReference>
<dbReference type="RefSeq" id="XP_002682296.1">
    <property type="nucleotide sequence ID" value="XM_002682250.1"/>
</dbReference>
<gene>
    <name evidence="2" type="ORF">NAEGRDRAFT_62358</name>
</gene>
<evidence type="ECO:0000313" key="3">
    <source>
        <dbReference type="Proteomes" id="UP000006671"/>
    </source>
</evidence>
<dbReference type="Gene3D" id="1.25.10.10">
    <property type="entry name" value="Leucine-rich Repeat Variant"/>
    <property type="match status" value="2"/>
</dbReference>
<dbReference type="VEuPathDB" id="AmoebaDB:NAEGRDRAFT_62358"/>
<dbReference type="AlphaFoldDB" id="D2V0N7"/>
<dbReference type="InterPro" id="IPR016024">
    <property type="entry name" value="ARM-type_fold"/>
</dbReference>
<protein>
    <recommendedName>
        <fullName evidence="1">Cilia- and flagella-associated protein 69 ARM repeats domain-containing protein</fullName>
    </recommendedName>
</protein>
<evidence type="ECO:0000259" key="1">
    <source>
        <dbReference type="Pfam" id="PF21049"/>
    </source>
</evidence>
<dbReference type="EMBL" id="GG738847">
    <property type="protein sequence ID" value="EFC49552.1"/>
    <property type="molecule type" value="Genomic_DNA"/>
</dbReference>
<feature type="domain" description="Cilia- and flagella-associated protein 69 ARM repeats" evidence="1">
    <location>
        <begin position="493"/>
        <end position="642"/>
    </location>
</feature>
<dbReference type="PANTHER" id="PTHR14716:SF0">
    <property type="entry name" value="CILIA- AND FLAGELLA-ASSOCIATED PROTEIN 69"/>
    <property type="match status" value="1"/>
</dbReference>
<dbReference type="STRING" id="5762.D2V0N7"/>
<dbReference type="SUPFAM" id="SSF48371">
    <property type="entry name" value="ARM repeat"/>
    <property type="match status" value="2"/>
</dbReference>